<name>Q1Q1I0_KUEST</name>
<dbReference type="InterPro" id="IPR055259">
    <property type="entry name" value="YkvP/CgeB_Glyco_trans-like"/>
</dbReference>
<proteinExistence type="predicted"/>
<dbReference type="OrthoDB" id="7019976at2"/>
<protein>
    <recommendedName>
        <fullName evidence="1">Spore protein YkvP/CgeB glycosyl transferase-like domain-containing protein</fullName>
    </recommendedName>
</protein>
<evidence type="ECO:0000313" key="4">
    <source>
        <dbReference type="EMBL" id="SOH03517.1"/>
    </source>
</evidence>
<accession>Q1Q1I0</accession>
<evidence type="ECO:0000259" key="1">
    <source>
        <dbReference type="Pfam" id="PF13524"/>
    </source>
</evidence>
<reference evidence="3 6" key="5">
    <citation type="submission" date="2020-02" db="EMBL/GenBank/DDBJ databases">
        <title>Newly sequenced genome of strain CSTR1 showed variability in Candidatus Kuenenia stuttgartiensis genomes.</title>
        <authorList>
            <person name="Ding C."/>
            <person name="Adrian L."/>
        </authorList>
    </citation>
    <scope>NUCLEOTIDE SEQUENCE [LARGE SCALE GENOMIC DNA]</scope>
    <source>
        <strain evidence="3 6">CSTR1</strain>
    </source>
</reference>
<dbReference type="AlphaFoldDB" id="Q1Q1I0"/>
<dbReference type="Proteomes" id="UP000501926">
    <property type="component" value="Chromosome"/>
</dbReference>
<evidence type="ECO:0000313" key="3">
    <source>
        <dbReference type="EMBL" id="QII10888.1"/>
    </source>
</evidence>
<keyword evidence="5" id="KW-1185">Reference proteome</keyword>
<evidence type="ECO:0000313" key="5">
    <source>
        <dbReference type="Proteomes" id="UP000221734"/>
    </source>
</evidence>
<reference evidence="2" key="2">
    <citation type="submission" date="2006-01" db="EMBL/GenBank/DDBJ databases">
        <authorList>
            <person name="Genoscope"/>
        </authorList>
    </citation>
    <scope>NUCLEOTIDE SEQUENCE</scope>
</reference>
<feature type="domain" description="Spore protein YkvP/CgeB glycosyl transferase-like" evidence="1">
    <location>
        <begin position="221"/>
        <end position="346"/>
    </location>
</feature>
<dbReference type="RefSeq" id="WP_099324343.1">
    <property type="nucleotide sequence ID" value="NZ_CP049055.1"/>
</dbReference>
<evidence type="ECO:0000313" key="2">
    <source>
        <dbReference type="EMBL" id="CAJ73862.1"/>
    </source>
</evidence>
<evidence type="ECO:0000313" key="6">
    <source>
        <dbReference type="Proteomes" id="UP000501926"/>
    </source>
</evidence>
<gene>
    <name evidence="3" type="ORF">KsCSTR_15090</name>
    <name evidence="4" type="ORF">KSMBR1_1011</name>
    <name evidence="2" type="ORF">kuste3105</name>
</gene>
<dbReference type="Pfam" id="PF13524">
    <property type="entry name" value="Glyco_trans_1_2"/>
    <property type="match status" value="1"/>
</dbReference>
<reference evidence="4" key="4">
    <citation type="submission" date="2017-10" db="EMBL/GenBank/DDBJ databases">
        <authorList>
            <person name="Banno H."/>
            <person name="Chua N.-H."/>
        </authorList>
    </citation>
    <scope>NUCLEOTIDE SEQUENCE [LARGE SCALE GENOMIC DNA]</scope>
    <source>
        <strain evidence="4">Kuenenia_mbr1_ru-nijmegen</strain>
    </source>
</reference>
<dbReference type="EMBL" id="CT573071">
    <property type="protein sequence ID" value="CAJ73862.1"/>
    <property type="molecule type" value="Genomic_DNA"/>
</dbReference>
<organism evidence="2">
    <name type="scientific">Kuenenia stuttgartiensis</name>
    <dbReference type="NCBI Taxonomy" id="174633"/>
    <lineage>
        <taxon>Bacteria</taxon>
        <taxon>Pseudomonadati</taxon>
        <taxon>Planctomycetota</taxon>
        <taxon>Candidatus Brocadiia</taxon>
        <taxon>Candidatus Brocadiales</taxon>
        <taxon>Candidatus Brocadiaceae</taxon>
        <taxon>Candidatus Kuenenia</taxon>
    </lineage>
</organism>
<dbReference type="EMBL" id="CP049055">
    <property type="protein sequence ID" value="QII10888.1"/>
    <property type="molecule type" value="Genomic_DNA"/>
</dbReference>
<reference evidence="5" key="3">
    <citation type="submission" date="2017-10" db="EMBL/GenBank/DDBJ databases">
        <authorList>
            <person name="Frank J."/>
        </authorList>
    </citation>
    <scope>NUCLEOTIDE SEQUENCE [LARGE SCALE GENOMIC DNA]</scope>
</reference>
<dbReference type="EMBL" id="LT934425">
    <property type="protein sequence ID" value="SOH03517.1"/>
    <property type="molecule type" value="Genomic_DNA"/>
</dbReference>
<dbReference type="Proteomes" id="UP000221734">
    <property type="component" value="Chromosome Kuenenia_stuttgartiensis_MBR1"/>
</dbReference>
<sequence>MAFHIPLEEQIDKIRTHLANIGKVSTRKVRPRIFVVVHHVNWEKHGLVDGWAEIADVIHYDWGNSFNQYAADWHQRGKPDFNKVLLRQVELAHREKTIDLLFSYLSGRWVYPYTIRAIGKMNIITVNISLDDKVKFWGYQEPGGLSGNAEIAPEFDLCITTQSEEDVQKYISVGARALFLPPGGNTHSFSPIPAPRDIPVSFVGQCYGTRPHIIGWLISCGIPVQTFGKGWPSGELSHREMNVIYSRSVVNLGFGFIGDSPHLTGLKGRDFEVPLMGNLYLTTYNQVLENCFILGEEIDCYQNETDLLSKLQYYITHPDIALNIGAAGRNRCLLDHTWTNRFKIILTVTGLSDSCINSHT</sequence>
<dbReference type="KEGG" id="kst:KSMBR1_1011"/>
<reference evidence="2" key="1">
    <citation type="journal article" date="2006" name="Nature">
        <title>Deciphering the evolution and metabolism of an anammox bacterium from a community genome.</title>
        <authorList>
            <person name="Strous M."/>
            <person name="Pelletier E."/>
            <person name="Mangenot S."/>
            <person name="Rattei T."/>
            <person name="Lehner A."/>
            <person name="Taylor M.W."/>
            <person name="Horn M."/>
            <person name="Daims H."/>
            <person name="Bartol-Mavel D."/>
            <person name="Wincker P."/>
            <person name="Barbe V."/>
            <person name="Fonknechten N."/>
            <person name="Vallenet D."/>
            <person name="Segurens B."/>
            <person name="Schenowitz-Truong C."/>
            <person name="Medigue C."/>
            <person name="Collingro A."/>
            <person name="Snel B."/>
            <person name="Dutilh B.E."/>
            <person name="OpDenCamp H.J.M."/>
            <person name="vanDerDrift C."/>
            <person name="Cirpus I."/>
            <person name="vanDePas-Schoonen K.T."/>
            <person name="Harhangi H.R."/>
            <person name="vanNiftrik L."/>
            <person name="Schmid M."/>
            <person name="Keltjens J."/>
            <person name="vanDeVossenberg J."/>
            <person name="Kartal B."/>
            <person name="Meier H."/>
            <person name="Frishman D."/>
            <person name="Huynen M.A."/>
            <person name="Mewes H."/>
            <person name="Weissenbach J."/>
            <person name="Jetten M.S.M."/>
            <person name="Wagner M."/>
            <person name="LePaslier D."/>
        </authorList>
    </citation>
    <scope>NUCLEOTIDE SEQUENCE</scope>
</reference>